<keyword evidence="4" id="KW-1185">Reference proteome</keyword>
<dbReference type="Gene3D" id="3.40.970.10">
    <property type="entry name" value="Ribonuclease H1, N-terminal domain"/>
    <property type="match status" value="1"/>
</dbReference>
<feature type="region of interest" description="Disordered" evidence="1">
    <location>
        <begin position="66"/>
        <end position="131"/>
    </location>
</feature>
<feature type="domain" description="Ribonuclease H1 N-terminal" evidence="2">
    <location>
        <begin position="17"/>
        <end position="59"/>
    </location>
</feature>
<dbReference type="Pfam" id="PF01693">
    <property type="entry name" value="Cauli_VI"/>
    <property type="match status" value="1"/>
</dbReference>
<dbReference type="EMBL" id="AYKW01000019">
    <property type="protein sequence ID" value="PIL29753.1"/>
    <property type="molecule type" value="Genomic_DNA"/>
</dbReference>
<dbReference type="InterPro" id="IPR009027">
    <property type="entry name" value="Ribosomal_bL9/RNase_H1_N"/>
</dbReference>
<dbReference type="AlphaFoldDB" id="A0A2G8S7K3"/>
<evidence type="ECO:0000313" key="3">
    <source>
        <dbReference type="EMBL" id="PIL29753.1"/>
    </source>
</evidence>
<dbReference type="Proteomes" id="UP000230002">
    <property type="component" value="Unassembled WGS sequence"/>
</dbReference>
<dbReference type="SUPFAM" id="SSF55658">
    <property type="entry name" value="L9 N-domain-like"/>
    <property type="match status" value="1"/>
</dbReference>
<proteinExistence type="predicted"/>
<accession>A0A2G8S7K3</accession>
<dbReference type="OrthoDB" id="3254429at2759"/>
<feature type="compositionally biased region" description="Basic and acidic residues" evidence="1">
    <location>
        <begin position="94"/>
        <end position="106"/>
    </location>
</feature>
<reference evidence="3 4" key="1">
    <citation type="journal article" date="2015" name="Sci. Rep.">
        <title>Chromosome-level genome map provides insights into diverse defense mechanisms in the medicinal fungus Ganoderma sinense.</title>
        <authorList>
            <person name="Zhu Y."/>
            <person name="Xu J."/>
            <person name="Sun C."/>
            <person name="Zhou S."/>
            <person name="Xu H."/>
            <person name="Nelson D.R."/>
            <person name="Qian J."/>
            <person name="Song J."/>
            <person name="Luo H."/>
            <person name="Xiang L."/>
            <person name="Li Y."/>
            <person name="Xu Z."/>
            <person name="Ji A."/>
            <person name="Wang L."/>
            <person name="Lu S."/>
            <person name="Hayward A."/>
            <person name="Sun W."/>
            <person name="Li X."/>
            <person name="Schwartz D.C."/>
            <person name="Wang Y."/>
            <person name="Chen S."/>
        </authorList>
    </citation>
    <scope>NUCLEOTIDE SEQUENCE [LARGE SCALE GENOMIC DNA]</scope>
    <source>
        <strain evidence="3 4">ZZ0214-1</strain>
    </source>
</reference>
<protein>
    <recommendedName>
        <fullName evidence="2">Ribonuclease H1 N-terminal domain-containing protein</fullName>
    </recommendedName>
</protein>
<feature type="compositionally biased region" description="Polar residues" evidence="1">
    <location>
        <begin position="562"/>
        <end position="574"/>
    </location>
</feature>
<organism evidence="3 4">
    <name type="scientific">Ganoderma sinense ZZ0214-1</name>
    <dbReference type="NCBI Taxonomy" id="1077348"/>
    <lineage>
        <taxon>Eukaryota</taxon>
        <taxon>Fungi</taxon>
        <taxon>Dikarya</taxon>
        <taxon>Basidiomycota</taxon>
        <taxon>Agaricomycotina</taxon>
        <taxon>Agaricomycetes</taxon>
        <taxon>Polyporales</taxon>
        <taxon>Polyporaceae</taxon>
        <taxon>Ganoderma</taxon>
    </lineage>
</organism>
<name>A0A2G8S7K3_9APHY</name>
<feature type="compositionally biased region" description="Polar residues" evidence="1">
    <location>
        <begin position="373"/>
        <end position="382"/>
    </location>
</feature>
<evidence type="ECO:0000256" key="1">
    <source>
        <dbReference type="SAM" id="MobiDB-lite"/>
    </source>
</evidence>
<dbReference type="InterPro" id="IPR011320">
    <property type="entry name" value="RNase_H1_N"/>
</dbReference>
<feature type="region of interest" description="Disordered" evidence="1">
    <location>
        <begin position="350"/>
        <end position="402"/>
    </location>
</feature>
<gene>
    <name evidence="3" type="ORF">GSI_08192</name>
</gene>
<feature type="region of interest" description="Disordered" evidence="1">
    <location>
        <begin position="143"/>
        <end position="208"/>
    </location>
</feature>
<feature type="region of interest" description="Disordered" evidence="1">
    <location>
        <begin position="497"/>
        <end position="523"/>
    </location>
</feature>
<evidence type="ECO:0000313" key="4">
    <source>
        <dbReference type="Proteomes" id="UP000230002"/>
    </source>
</evidence>
<sequence length="597" mass="64224">MDSCTCPSAEAMEKKEAYVVLVGVKPGAYKEWEDASPYVIGVPQSQYEGFEDMAAAIEFYEDAHMKGTTRTVKKPPSTDEELEEKARRNRRRRGEKERQPRRRDDSSPSASVQAPAPTLRGSSAGKAARDAQIAAALTKGRKNWIGPSASSPSVIPGERGQSDELSRHAARTRSATEPAYHVQPEVQQSRTVPESPRTPPRHRFERRTIELPQLEPELLPRMPEMETASDCESCGLTSDILTYETQMRNRFTDSPGLLTPRYAQSLSYASSPSSSLVLSDLCTHLSSPSSCGTRYFPEDWLARQGYGQRWESNDREGHGDDGSSVLSLSKYATTPNAPEEGIIELEDGVEDTRGVPSPSPTCAHSRAGWSTGKHLSSCSSANPKAKMKARSSAMPPPATPTEAISSLNTTLTLRRTSKNPVGDVPVRPLPGGLPCACEHPAYVCINCGRRPRTERSLAPSFASTIATTASPVLFELSPLIASGMPASAIPSSVMVSTRSSSSRSHAKHTPVVGPSETRAYTRSPTARIQESLGMMSFSEAARGVGAEVVVHDVSFDPRSPIQRGTNIPVGTSGSAVRPSPPTAPVPMGSLGLLFPPS</sequence>
<dbReference type="InterPro" id="IPR037056">
    <property type="entry name" value="RNase_H1_N_sf"/>
</dbReference>
<evidence type="ECO:0000259" key="2">
    <source>
        <dbReference type="Pfam" id="PF01693"/>
    </source>
</evidence>
<feature type="compositionally biased region" description="Low complexity" evidence="1">
    <location>
        <begin position="107"/>
        <end position="117"/>
    </location>
</feature>
<comment type="caution">
    <text evidence="3">The sequence shown here is derived from an EMBL/GenBank/DDBJ whole genome shotgun (WGS) entry which is preliminary data.</text>
</comment>
<feature type="region of interest" description="Disordered" evidence="1">
    <location>
        <begin position="561"/>
        <end position="597"/>
    </location>
</feature>